<keyword evidence="2" id="KW-0479">Metal-binding</keyword>
<dbReference type="PANTHER" id="PTHR12247">
    <property type="entry name" value="POLYCOMB GROUP PROTEIN"/>
    <property type="match status" value="1"/>
</dbReference>
<keyword evidence="4" id="KW-0862">Zinc</keyword>
<evidence type="ECO:0000313" key="10">
    <source>
        <dbReference type="Proteomes" id="UP000236370"/>
    </source>
</evidence>
<keyword evidence="3 6" id="KW-0863">Zinc-finger</keyword>
<feature type="domain" description="FCS-type" evidence="8">
    <location>
        <begin position="45"/>
        <end position="80"/>
    </location>
</feature>
<evidence type="ECO:0000256" key="6">
    <source>
        <dbReference type="PROSITE-ProRule" id="PRU00367"/>
    </source>
</evidence>
<dbReference type="SMR" id="A0A2J8MFN2"/>
<dbReference type="InterPro" id="IPR038603">
    <property type="entry name" value="Znf_FCS_sf"/>
</dbReference>
<feature type="region of interest" description="Disordered" evidence="7">
    <location>
        <begin position="1"/>
        <end position="32"/>
    </location>
</feature>
<evidence type="ECO:0000256" key="3">
    <source>
        <dbReference type="ARBA" id="ARBA00022771"/>
    </source>
</evidence>
<dbReference type="PANTHER" id="PTHR12247:SF79">
    <property type="entry name" value="MBT DOMAIN-CONTAINING PROTEIN 1"/>
    <property type="match status" value="1"/>
</dbReference>
<evidence type="ECO:0000313" key="9">
    <source>
        <dbReference type="EMBL" id="PNI58332.1"/>
    </source>
</evidence>
<dbReference type="InterPro" id="IPR050548">
    <property type="entry name" value="PcG_chromatin_remod_factors"/>
</dbReference>
<name>A0A2J8MFN2_PANTR</name>
<evidence type="ECO:0000259" key="8">
    <source>
        <dbReference type="PROSITE" id="PS51024"/>
    </source>
</evidence>
<protein>
    <submittedName>
        <fullName evidence="9">MBTD1 isoform 3</fullName>
    </submittedName>
</protein>
<sequence>MFDGYDSCSEDTSSSSSSEESEEEVAPLPSNLPIIKNNGQVYTYPDGKSGMATCEMCGMVGVRDAFYSKTKRFCSVSCSRSYSSNSKKASILARLQGKPPTKKAKVLQKQPLVAKLAAYAQYQATLQNQAKTKAAVSMEGFSWGNYINSNSFIAAPVTCFKHGRRVAPR</sequence>
<evidence type="ECO:0000256" key="4">
    <source>
        <dbReference type="ARBA" id="ARBA00022833"/>
    </source>
</evidence>
<dbReference type="GO" id="GO:0005634">
    <property type="term" value="C:nucleus"/>
    <property type="evidence" value="ECO:0007669"/>
    <property type="project" value="UniProtKB-SubCell"/>
</dbReference>
<organism evidence="9 10">
    <name type="scientific">Pan troglodytes</name>
    <name type="common">Chimpanzee</name>
    <dbReference type="NCBI Taxonomy" id="9598"/>
    <lineage>
        <taxon>Eukaryota</taxon>
        <taxon>Metazoa</taxon>
        <taxon>Chordata</taxon>
        <taxon>Craniata</taxon>
        <taxon>Vertebrata</taxon>
        <taxon>Euteleostomi</taxon>
        <taxon>Mammalia</taxon>
        <taxon>Eutheria</taxon>
        <taxon>Euarchontoglires</taxon>
        <taxon>Primates</taxon>
        <taxon>Haplorrhini</taxon>
        <taxon>Catarrhini</taxon>
        <taxon>Hominidae</taxon>
        <taxon>Pan</taxon>
    </lineage>
</organism>
<reference evidence="9 10" key="1">
    <citation type="submission" date="2017-12" db="EMBL/GenBank/DDBJ databases">
        <title>High-resolution comparative analysis of great ape genomes.</title>
        <authorList>
            <person name="Pollen A."/>
            <person name="Hastie A."/>
            <person name="Hormozdiari F."/>
            <person name="Dougherty M."/>
            <person name="Liu R."/>
            <person name="Chaisson M."/>
            <person name="Hoppe E."/>
            <person name="Hill C."/>
            <person name="Pang A."/>
            <person name="Hillier L."/>
            <person name="Baker C."/>
            <person name="Armstrong J."/>
            <person name="Shendure J."/>
            <person name="Paten B."/>
            <person name="Wilson R."/>
            <person name="Chao H."/>
            <person name="Schneider V."/>
            <person name="Ventura M."/>
            <person name="Kronenberg Z."/>
            <person name="Murali S."/>
            <person name="Gordon D."/>
            <person name="Cantsilieris S."/>
            <person name="Munson K."/>
            <person name="Nelson B."/>
            <person name="Raja A."/>
            <person name="Underwood J."/>
            <person name="Diekhans M."/>
            <person name="Fiddes I."/>
            <person name="Haussler D."/>
            <person name="Eichler E."/>
        </authorList>
    </citation>
    <scope>NUCLEOTIDE SEQUENCE [LARGE SCALE GENOMIC DNA]</scope>
    <source>
        <strain evidence="9">Yerkes chimp pedigree #C0471</strain>
    </source>
</reference>
<gene>
    <name evidence="9" type="ORF">CK820_G0020992</name>
</gene>
<dbReference type="Proteomes" id="UP000236370">
    <property type="component" value="Unassembled WGS sequence"/>
</dbReference>
<evidence type="ECO:0000256" key="1">
    <source>
        <dbReference type="ARBA" id="ARBA00004123"/>
    </source>
</evidence>
<dbReference type="Pfam" id="PF21319">
    <property type="entry name" value="zf-FCS_1"/>
    <property type="match status" value="1"/>
</dbReference>
<accession>A0A2J8MFN2</accession>
<dbReference type="PROSITE" id="PS51024">
    <property type="entry name" value="ZF_FCS"/>
    <property type="match status" value="1"/>
</dbReference>
<comment type="caution">
    <text evidence="9">The sequence shown here is derived from an EMBL/GenBank/DDBJ whole genome shotgun (WGS) entry which is preliminary data.</text>
</comment>
<dbReference type="GO" id="GO:0008270">
    <property type="term" value="F:zinc ion binding"/>
    <property type="evidence" value="ECO:0007669"/>
    <property type="project" value="UniProtKB-KW"/>
</dbReference>
<dbReference type="EMBL" id="NBAG03000258">
    <property type="protein sequence ID" value="PNI58332.1"/>
    <property type="molecule type" value="Genomic_DNA"/>
</dbReference>
<evidence type="ECO:0000256" key="7">
    <source>
        <dbReference type="SAM" id="MobiDB-lite"/>
    </source>
</evidence>
<proteinExistence type="predicted"/>
<evidence type="ECO:0000256" key="2">
    <source>
        <dbReference type="ARBA" id="ARBA00022723"/>
    </source>
</evidence>
<keyword evidence="5" id="KW-0539">Nucleus</keyword>
<dbReference type="Gene3D" id="3.30.60.160">
    <property type="match status" value="1"/>
</dbReference>
<evidence type="ECO:0000256" key="5">
    <source>
        <dbReference type="ARBA" id="ARBA00023242"/>
    </source>
</evidence>
<comment type="subcellular location">
    <subcellularLocation>
        <location evidence="1">Nucleus</location>
    </subcellularLocation>
</comment>
<dbReference type="InterPro" id="IPR012313">
    <property type="entry name" value="Znf_FCS"/>
</dbReference>
<dbReference type="AlphaFoldDB" id="A0A2J8MFN2"/>
<dbReference type="FunFam" id="3.30.60.160:FF:000001">
    <property type="entry name" value="MBT domain-containing protein 1 isoform X1"/>
    <property type="match status" value="1"/>
</dbReference>